<proteinExistence type="predicted"/>
<dbReference type="GO" id="GO:0061630">
    <property type="term" value="F:ubiquitin protein ligase activity"/>
    <property type="evidence" value="ECO:0007669"/>
    <property type="project" value="TreeGrafter"/>
</dbReference>
<dbReference type="PANTHER" id="PTHR24104:SF25">
    <property type="entry name" value="PROTEIN LIN-41"/>
    <property type="match status" value="1"/>
</dbReference>
<dbReference type="Gene3D" id="2.120.10.30">
    <property type="entry name" value="TolB, C-terminal domain"/>
    <property type="match status" value="2"/>
</dbReference>
<dbReference type="AlphaFoldDB" id="A0A3M6U868"/>
<dbReference type="InterPro" id="IPR050952">
    <property type="entry name" value="TRIM-NHL_E3_ligases"/>
</dbReference>
<dbReference type="EMBL" id="RCHS01002063">
    <property type="protein sequence ID" value="RMX49749.1"/>
    <property type="molecule type" value="Genomic_DNA"/>
</dbReference>
<evidence type="ECO:0000256" key="1">
    <source>
        <dbReference type="ARBA" id="ARBA00022737"/>
    </source>
</evidence>
<dbReference type="PROSITE" id="PS51125">
    <property type="entry name" value="NHL"/>
    <property type="match status" value="4"/>
</dbReference>
<feature type="repeat" description="NHL" evidence="2">
    <location>
        <begin position="213"/>
        <end position="243"/>
    </location>
</feature>
<feature type="repeat" description="NHL" evidence="2">
    <location>
        <begin position="262"/>
        <end position="293"/>
    </location>
</feature>
<evidence type="ECO:0000256" key="2">
    <source>
        <dbReference type="PROSITE-ProRule" id="PRU00504"/>
    </source>
</evidence>
<dbReference type="OrthoDB" id="10039644at2759"/>
<evidence type="ECO:0000313" key="3">
    <source>
        <dbReference type="EMBL" id="RMX49749.1"/>
    </source>
</evidence>
<dbReference type="PANTHER" id="PTHR24104">
    <property type="entry name" value="E3 UBIQUITIN-PROTEIN LIGASE NHLRC1-RELATED"/>
    <property type="match status" value="1"/>
</dbReference>
<protein>
    <recommendedName>
        <fullName evidence="5">SMP-30/Gluconolactonase/LRE-like region domain-containing protein</fullName>
    </recommendedName>
</protein>
<dbReference type="InterPro" id="IPR001258">
    <property type="entry name" value="NHL_repeat"/>
</dbReference>
<dbReference type="InterPro" id="IPR011042">
    <property type="entry name" value="6-blade_b-propeller_TolB-like"/>
</dbReference>
<dbReference type="Pfam" id="PF01436">
    <property type="entry name" value="NHL"/>
    <property type="match status" value="3"/>
</dbReference>
<keyword evidence="1" id="KW-0677">Repeat</keyword>
<dbReference type="GO" id="GO:0043161">
    <property type="term" value="P:proteasome-mediated ubiquitin-dependent protein catabolic process"/>
    <property type="evidence" value="ECO:0007669"/>
    <property type="project" value="TreeGrafter"/>
</dbReference>
<accession>A0A3M6U868</accession>
<feature type="repeat" description="NHL" evidence="2">
    <location>
        <begin position="429"/>
        <end position="472"/>
    </location>
</feature>
<dbReference type="GO" id="GO:0000209">
    <property type="term" value="P:protein polyubiquitination"/>
    <property type="evidence" value="ECO:0007669"/>
    <property type="project" value="TreeGrafter"/>
</dbReference>
<dbReference type="SUPFAM" id="SSF101898">
    <property type="entry name" value="NHL repeat"/>
    <property type="match status" value="1"/>
</dbReference>
<keyword evidence="4" id="KW-1185">Reference proteome</keyword>
<dbReference type="GO" id="GO:0008270">
    <property type="term" value="F:zinc ion binding"/>
    <property type="evidence" value="ECO:0007669"/>
    <property type="project" value="UniProtKB-KW"/>
</dbReference>
<organism evidence="3 4">
    <name type="scientific">Pocillopora damicornis</name>
    <name type="common">Cauliflower coral</name>
    <name type="synonym">Millepora damicornis</name>
    <dbReference type="NCBI Taxonomy" id="46731"/>
    <lineage>
        <taxon>Eukaryota</taxon>
        <taxon>Metazoa</taxon>
        <taxon>Cnidaria</taxon>
        <taxon>Anthozoa</taxon>
        <taxon>Hexacorallia</taxon>
        <taxon>Scleractinia</taxon>
        <taxon>Astrocoeniina</taxon>
        <taxon>Pocilloporidae</taxon>
        <taxon>Pocillopora</taxon>
    </lineage>
</organism>
<sequence>MPNNLKALNKFSRSVDESILQRSIPVCHFNPSTTKKAMEIEVVDRFRESSHADFCERMYKSFKSQSAVMELNRRLSSAQYTFPDDNGILSTKFPEQAVCESREKETKSGHSRTDVDIRSLLRLQSNVSSAKPGNLGLKNRLNAHNGIFEMQNITYVSDKANLSAAESECNGTEHAEEHGALDITTPRKNKQPQLKLLFSSGQGGVGQDEFDTFNEPVGVTATPDGKIIVADYNNDRLQVLSSDGKFIRAHDHYSRESGKKFPFMCPAGIACDALGNIAVVEKGKNRVVVLSPACTIVHAFGRHGKKQGQFRGPHGIFIDARNRIIVTDTMNCRIQVFDREGNFLFLFGDKGPGKLNYPCYAIFHEGRFYVTDTDNDCVKVFDTRGTFLRTFADGLSAPSGIAVYKGKYLLVCDYSNDCVKICSLEGRVLSSFGSKGDGINQYCGPEALVVTPQGNIVVSDKLNSRIQVFDLVI</sequence>
<reference evidence="3 4" key="1">
    <citation type="journal article" date="2018" name="Sci. Rep.">
        <title>Comparative analysis of the Pocillopora damicornis genome highlights role of immune system in coral evolution.</title>
        <authorList>
            <person name="Cunning R."/>
            <person name="Bay R.A."/>
            <person name="Gillette P."/>
            <person name="Baker A.C."/>
            <person name="Traylor-Knowles N."/>
        </authorList>
    </citation>
    <scope>NUCLEOTIDE SEQUENCE [LARGE SCALE GENOMIC DNA]</scope>
    <source>
        <strain evidence="3">RSMAS</strain>
        <tissue evidence="3">Whole animal</tissue>
    </source>
</reference>
<comment type="caution">
    <text evidence="3">The sequence shown here is derived from an EMBL/GenBank/DDBJ whole genome shotgun (WGS) entry which is preliminary data.</text>
</comment>
<dbReference type="STRING" id="46731.A0A3M6U868"/>
<evidence type="ECO:0000313" key="4">
    <source>
        <dbReference type="Proteomes" id="UP000275408"/>
    </source>
</evidence>
<feature type="repeat" description="NHL" evidence="2">
    <location>
        <begin position="297"/>
        <end position="340"/>
    </location>
</feature>
<gene>
    <name evidence="3" type="ORF">pdam_00024741</name>
</gene>
<name>A0A3M6U868_POCDA</name>
<dbReference type="Proteomes" id="UP000275408">
    <property type="component" value="Unassembled WGS sequence"/>
</dbReference>
<evidence type="ECO:0008006" key="5">
    <source>
        <dbReference type="Google" id="ProtNLM"/>
    </source>
</evidence>